<dbReference type="Proteomes" id="UP000243797">
    <property type="component" value="Unassembled WGS sequence"/>
</dbReference>
<keyword evidence="5" id="KW-0186">Copper</keyword>
<evidence type="ECO:0000259" key="12">
    <source>
        <dbReference type="Pfam" id="PF03443"/>
    </source>
</evidence>
<comment type="caution">
    <text evidence="13">The sequence shown here is derived from an EMBL/GenBank/DDBJ whole genome shotgun (WGS) entry which is preliminary data.</text>
</comment>
<dbReference type="InParanoid" id="A0A2K1R111"/>
<sequence length="237" mass="25630">MTLLVVSSTAHTIFQELYIEGVSQGLETGIRTVRSSNPLKNMSSPDIICNGAVNNFSQNPAPDVVTIPAGSRITTEWHNMLKGPDPTNPDDPIATTHLGPIQVYMAPIENPYDTDVESLEWFKIYQDGVSSNNTWATQKLMKSGGTVDHTIPSCVPNGTYLLKGEIVALHAVGPTGKNVEIFTGCAQVNITEGGDAELPRFKFQEGYSSTTPGLIWNVYEPPANVSYPFPGPALFTC</sequence>
<keyword evidence="6 11" id="KW-1015">Disulfide bond</keyword>
<dbReference type="GO" id="GO:0030248">
    <property type="term" value="F:cellulose binding"/>
    <property type="evidence" value="ECO:0007669"/>
    <property type="project" value="UniProtKB-UniRule"/>
</dbReference>
<evidence type="ECO:0000256" key="3">
    <source>
        <dbReference type="ARBA" id="ARBA00022525"/>
    </source>
</evidence>
<dbReference type="PANTHER" id="PTHR33353">
    <property type="entry name" value="PUTATIVE (AFU_ORTHOLOGUE AFUA_1G12560)-RELATED"/>
    <property type="match status" value="1"/>
</dbReference>
<comment type="catalytic activity">
    <reaction evidence="10 11">
        <text>[(1-&gt;4)-beta-D-glucosyl]n+m + reduced acceptor + O2 = 4-dehydro-beta-D-glucosyl-[(1-&gt;4)-beta-D-glucosyl]n-1 + [(1-&gt;4)-beta-D-glucosyl]m + acceptor + H2O.</text>
        <dbReference type="EC" id="1.14.99.56"/>
    </reaction>
</comment>
<feature type="domain" description="Auxiliary Activity family 9 catalytic" evidence="12">
    <location>
        <begin position="11"/>
        <end position="227"/>
    </location>
</feature>
<name>A0A2K1R111_9PEZI</name>
<dbReference type="STRING" id="2082308.A0A2K1R111"/>
<keyword evidence="14" id="KW-1185">Reference proteome</keyword>
<reference evidence="13 14" key="1">
    <citation type="submission" date="2017-06" db="EMBL/GenBank/DDBJ databases">
        <title>Draft genome sequence of a variant of Elsinoe murrayae.</title>
        <authorList>
            <person name="Cheng Q."/>
        </authorList>
    </citation>
    <scope>NUCLEOTIDE SEQUENCE [LARGE SCALE GENOMIC DNA]</scope>
    <source>
        <strain evidence="13 14">CQ-2017a</strain>
    </source>
</reference>
<evidence type="ECO:0000256" key="6">
    <source>
        <dbReference type="ARBA" id="ARBA00023157"/>
    </source>
</evidence>
<evidence type="ECO:0000256" key="1">
    <source>
        <dbReference type="ARBA" id="ARBA00001973"/>
    </source>
</evidence>
<evidence type="ECO:0000313" key="13">
    <source>
        <dbReference type="EMBL" id="PNS20978.1"/>
    </source>
</evidence>
<dbReference type="GO" id="GO:0005576">
    <property type="term" value="C:extracellular region"/>
    <property type="evidence" value="ECO:0007669"/>
    <property type="project" value="UniProtKB-SubCell"/>
</dbReference>
<protein>
    <recommendedName>
        <fullName evidence="11">AA9 family lytic polysaccharide monooxygenase</fullName>
        <ecNumber evidence="11">1.14.99.56</ecNumber>
    </recommendedName>
    <alternativeName>
        <fullName evidence="11">Endo-beta-1,4-glucanase</fullName>
    </alternativeName>
    <alternativeName>
        <fullName evidence="11">Glycosyl hydrolase 61 family protein</fullName>
    </alternativeName>
</protein>
<dbReference type="InterPro" id="IPR049892">
    <property type="entry name" value="AA9"/>
</dbReference>
<evidence type="ECO:0000256" key="10">
    <source>
        <dbReference type="ARBA" id="ARBA00045077"/>
    </source>
</evidence>
<comment type="subcellular location">
    <subcellularLocation>
        <location evidence="2 11">Secreted</location>
    </subcellularLocation>
</comment>
<keyword evidence="8 11" id="KW-0624">Polysaccharide degradation</keyword>
<proteinExistence type="inferred from homology"/>
<dbReference type="GO" id="GO:0008810">
    <property type="term" value="F:cellulase activity"/>
    <property type="evidence" value="ECO:0007669"/>
    <property type="project" value="UniProtKB-UniRule"/>
</dbReference>
<dbReference type="AlphaFoldDB" id="A0A2K1R111"/>
<dbReference type="PANTHER" id="PTHR33353:SF17">
    <property type="entry name" value="ENDO-BETA-1,4-GLUCANASE D"/>
    <property type="match status" value="1"/>
</dbReference>
<evidence type="ECO:0000256" key="7">
    <source>
        <dbReference type="ARBA" id="ARBA00023277"/>
    </source>
</evidence>
<comment type="similarity">
    <text evidence="9">Belongs to the polysaccharide monooxygenase AA9 family.</text>
</comment>
<dbReference type="OrthoDB" id="5558646at2759"/>
<evidence type="ECO:0000256" key="4">
    <source>
        <dbReference type="ARBA" id="ARBA00023001"/>
    </source>
</evidence>
<comment type="cofactor">
    <cofactor evidence="1">
        <name>Cu(2+)</name>
        <dbReference type="ChEBI" id="CHEBI:29036"/>
    </cofactor>
</comment>
<keyword evidence="3 11" id="KW-0964">Secreted</keyword>
<keyword evidence="7 11" id="KW-0119">Carbohydrate metabolism</keyword>
<dbReference type="CDD" id="cd21175">
    <property type="entry name" value="LPMO_AA9"/>
    <property type="match status" value="1"/>
</dbReference>
<evidence type="ECO:0000256" key="5">
    <source>
        <dbReference type="ARBA" id="ARBA00023008"/>
    </source>
</evidence>
<gene>
    <name evidence="13" type="ORF">CAC42_3315</name>
</gene>
<comment type="function">
    <text evidence="11">Lytic polysaccharide monooxygenase (LMPO) that depolymerizes crystalline and amorphous polysaccharides via the oxidation of scissile alpha- or beta-(1-4)-glycosidic bonds, yielding C1 and/or C4 oxidation products. Catalysis by LPMOs requires the reduction of the active-site copper from Cu(II) to Cu(I) by a reducing agent and H(2)O(2) or O(2) as a cosubstrate.</text>
</comment>
<comment type="domain">
    <text evidence="11">Has a modular structure: an endo-beta-1,4-glucanase catalytic module at the N-terminus, a linker rich in serines and threonines, and a C-terminal carbohydrate-binding module (CBM).</text>
</comment>
<accession>A0A2K1R111</accession>
<dbReference type="InterPro" id="IPR005103">
    <property type="entry name" value="AA9_LPMO"/>
</dbReference>
<evidence type="ECO:0000256" key="9">
    <source>
        <dbReference type="ARBA" id="ARBA00044502"/>
    </source>
</evidence>
<evidence type="ECO:0000256" key="11">
    <source>
        <dbReference type="RuleBase" id="RU368122"/>
    </source>
</evidence>
<dbReference type="GO" id="GO:0030245">
    <property type="term" value="P:cellulose catabolic process"/>
    <property type="evidence" value="ECO:0007669"/>
    <property type="project" value="UniProtKB-UniRule"/>
</dbReference>
<dbReference type="Gene3D" id="2.70.50.70">
    <property type="match status" value="1"/>
</dbReference>
<dbReference type="EC" id="1.14.99.56" evidence="11"/>
<evidence type="ECO:0000313" key="14">
    <source>
        <dbReference type="Proteomes" id="UP000243797"/>
    </source>
</evidence>
<evidence type="ECO:0000256" key="8">
    <source>
        <dbReference type="ARBA" id="ARBA00023326"/>
    </source>
</evidence>
<keyword evidence="4 11" id="KW-0136">Cellulose degradation</keyword>
<evidence type="ECO:0000256" key="2">
    <source>
        <dbReference type="ARBA" id="ARBA00004613"/>
    </source>
</evidence>
<dbReference type="EMBL" id="NKHZ01000015">
    <property type="protein sequence ID" value="PNS20978.1"/>
    <property type="molecule type" value="Genomic_DNA"/>
</dbReference>
<dbReference type="Pfam" id="PF03443">
    <property type="entry name" value="AA9"/>
    <property type="match status" value="1"/>
</dbReference>
<organism evidence="13 14">
    <name type="scientific">Sphaceloma murrayae</name>
    <dbReference type="NCBI Taxonomy" id="2082308"/>
    <lineage>
        <taxon>Eukaryota</taxon>
        <taxon>Fungi</taxon>
        <taxon>Dikarya</taxon>
        <taxon>Ascomycota</taxon>
        <taxon>Pezizomycotina</taxon>
        <taxon>Dothideomycetes</taxon>
        <taxon>Dothideomycetidae</taxon>
        <taxon>Myriangiales</taxon>
        <taxon>Elsinoaceae</taxon>
        <taxon>Sphaceloma</taxon>
    </lineage>
</organism>